<dbReference type="SUPFAM" id="SSF55785">
    <property type="entry name" value="PYP-like sensor domain (PAS domain)"/>
    <property type="match status" value="7"/>
</dbReference>
<keyword evidence="1" id="KW-0175">Coiled coil</keyword>
<protein>
    <submittedName>
        <fullName evidence="4">PAS domain S-box protein</fullName>
    </submittedName>
</protein>
<feature type="domain" description="PAS" evidence="2">
    <location>
        <begin position="171"/>
        <end position="216"/>
    </location>
</feature>
<comment type="caution">
    <text evidence="4">The sequence shown here is derived from an EMBL/GenBank/DDBJ whole genome shotgun (WGS) entry which is preliminary data.</text>
</comment>
<name>A0ABU9B6G9_9BURK</name>
<proteinExistence type="predicted"/>
<evidence type="ECO:0000313" key="4">
    <source>
        <dbReference type="EMBL" id="MEK8025201.1"/>
    </source>
</evidence>
<dbReference type="Pfam" id="PF07568">
    <property type="entry name" value="HisKA_2"/>
    <property type="match status" value="1"/>
</dbReference>
<evidence type="ECO:0000259" key="2">
    <source>
        <dbReference type="PROSITE" id="PS50112"/>
    </source>
</evidence>
<dbReference type="InterPro" id="IPR011495">
    <property type="entry name" value="Sig_transdc_His_kin_sub2_dim/P"/>
</dbReference>
<dbReference type="CDD" id="cd00130">
    <property type="entry name" value="PAS"/>
    <property type="match status" value="2"/>
</dbReference>
<organism evidence="4 5">
    <name type="scientific">Pseudaquabacterium rugosum</name>
    <dbReference type="NCBI Taxonomy" id="2984194"/>
    <lineage>
        <taxon>Bacteria</taxon>
        <taxon>Pseudomonadati</taxon>
        <taxon>Pseudomonadota</taxon>
        <taxon>Betaproteobacteria</taxon>
        <taxon>Burkholderiales</taxon>
        <taxon>Sphaerotilaceae</taxon>
        <taxon>Pseudaquabacterium</taxon>
    </lineage>
</organism>
<evidence type="ECO:0000256" key="1">
    <source>
        <dbReference type="SAM" id="Coils"/>
    </source>
</evidence>
<dbReference type="Proteomes" id="UP001368500">
    <property type="component" value="Unassembled WGS sequence"/>
</dbReference>
<dbReference type="Pfam" id="PF13188">
    <property type="entry name" value="PAS_8"/>
    <property type="match status" value="5"/>
</dbReference>
<dbReference type="PROSITE" id="PS50113">
    <property type="entry name" value="PAC"/>
    <property type="match status" value="1"/>
</dbReference>
<dbReference type="PANTHER" id="PTHR44757">
    <property type="entry name" value="DIGUANYLATE CYCLASE DGCP"/>
    <property type="match status" value="1"/>
</dbReference>
<sequence length="1362" mass="145647">MPVLARPTTLPSNAQLTALLDGVDEVLLLLDARARLSVANRAAQRLLGCEPGQTLEQALGAATPSSRQAVLSWALGPPEAGRAAAAEGAPRWPLPEPGSLCHLELCDGLTLQFSLMPLPGGARALRAPLFGHAPQMPRLSHGVSAELVRQLWDSPLPVAVQGRDFVVRAANRAYFEIFGLQPAQVIGHDPIERVPAEDQPALRASRERLLRALEQGAQPDPMPERRMIDAQGRERWFRAMPRWISADDGTPLLLVTLQDVTWQHKAEQGDDDPGRELDPWFDLSPVGMLVYDSAGLVLRSNAAFEQMVGCAPVLLRDAPADVRRLLAWEDDRPHAELKPEAAPIEVRCIVQGTGGGRQRLAARLRAFDAPSPGAQGTPARKIMAVVEDRSHEDATDLARLEVCALQETAGLGVVSWRAAGGWQVARAPRSGSAAWPEFDGGVAAAPRAVDRAQVDPATHEDYDRLQLALRERVPAQARWSALRPDGGARWLRTRVEPGELPGGEAALTVVTQDVTELEDAQRRNEQLLRELSTILEASTAGIAYLRGEQLVRCNRRFETLLGLLPGRAAGAVLADLLPGQPAAVALLRQALVEQGRHEVELALPAVAGRPAQWLALSVGRAAGASAEDLVVLLTDITRQKQQQGELEALAHERELMFSLSDVGVAWVRQGRIERANVALARLTGYSVDELGHLHQAALYADDAAFHALWPQQQQALQATGHWSGEQRLRRRDGRLLWVQVSQRRVEGADGQPGVITSYVDVDERHRARDALQLQAERTRAILDSVLVGIVTVGDHGIEWMNRSARRMFGGELADFVGEPIGIVATADPDHPLRATHYLRALGDGQAETFECRLRGRDGREFYVVGNAVVTGRPGDGAVPGEVRPHSGNQITFALLDIERRRQAETSIAQAQASLQRIIETAPLAIALFDARTGRVLRLNQMAAAFFGRPVEAVLGHPPEVWFSLADADALRADLAQARRLEGHVLRREWRRSGRMPSAVARAAAGGWAAVDAGAPPSDAALREAASTLALHDALGSPVPLAALPAAAVAGQAAALGGVSAGLAGALSVALSGGMGGGMGGGLGGSIGTPVAAGGPTLEDEDDEASARVWDMRVVTLDDPSAGPEAGRDGQLLLVASDVTEQRAAEQARFEAAVQQREMLVKEVHHRIKNNLQGVAGLLQQTAARRPEVAGLITEAVSQVQAIAQVHGLQVGSHGPLQIQPLVEAILANVSRTFGRRIDLRLSGTPAQRFALPEAESIPIALTINELLTNAIKHGAPVAADSAAVVHCELLCDEARLVVSIRNPGQLREGFSLAQVPTGVSGLGLVRALLPRRSATLTLTQIGVEVEARVVLVPPSILLLEPA</sequence>
<dbReference type="InterPro" id="IPR052155">
    <property type="entry name" value="Biofilm_reg_signaling"/>
</dbReference>
<dbReference type="EMBL" id="JBBUTF010000003">
    <property type="protein sequence ID" value="MEK8025201.1"/>
    <property type="molecule type" value="Genomic_DNA"/>
</dbReference>
<dbReference type="Pfam" id="PF08448">
    <property type="entry name" value="PAS_4"/>
    <property type="match status" value="1"/>
</dbReference>
<feature type="domain" description="PAC" evidence="3">
    <location>
        <begin position="722"/>
        <end position="773"/>
    </location>
</feature>
<gene>
    <name evidence="4" type="ORF">AACH11_04400</name>
</gene>
<dbReference type="SUPFAM" id="SSF55874">
    <property type="entry name" value="ATPase domain of HSP90 chaperone/DNA topoisomerase II/histidine kinase"/>
    <property type="match status" value="1"/>
</dbReference>
<evidence type="ECO:0000259" key="3">
    <source>
        <dbReference type="PROSITE" id="PS50113"/>
    </source>
</evidence>
<dbReference type="InterPro" id="IPR000700">
    <property type="entry name" value="PAS-assoc_C"/>
</dbReference>
<dbReference type="Gene3D" id="3.30.565.10">
    <property type="entry name" value="Histidine kinase-like ATPase, C-terminal domain"/>
    <property type="match status" value="1"/>
</dbReference>
<feature type="domain" description="PAS" evidence="2">
    <location>
        <begin position="12"/>
        <end position="59"/>
    </location>
</feature>
<dbReference type="InterPro" id="IPR013655">
    <property type="entry name" value="PAS_fold_3"/>
</dbReference>
<dbReference type="InterPro" id="IPR036890">
    <property type="entry name" value="HATPase_C_sf"/>
</dbReference>
<feature type="domain" description="PAS" evidence="2">
    <location>
        <begin position="910"/>
        <end position="955"/>
    </location>
</feature>
<dbReference type="InterPro" id="IPR035965">
    <property type="entry name" value="PAS-like_dom_sf"/>
</dbReference>
<accession>A0ABU9B6G9</accession>
<dbReference type="Gene3D" id="3.30.450.20">
    <property type="entry name" value="PAS domain"/>
    <property type="match status" value="7"/>
</dbReference>
<dbReference type="RefSeq" id="WP_341372979.1">
    <property type="nucleotide sequence ID" value="NZ_JBBUTF010000003.1"/>
</dbReference>
<reference evidence="4 5" key="1">
    <citation type="submission" date="2024-04" db="EMBL/GenBank/DDBJ databases">
        <title>Novel species of the genus Ideonella isolated from streams.</title>
        <authorList>
            <person name="Lu H."/>
        </authorList>
    </citation>
    <scope>NUCLEOTIDE SEQUENCE [LARGE SCALE GENOMIC DNA]</scope>
    <source>
        <strain evidence="4 5">BYS139W</strain>
    </source>
</reference>
<feature type="coiled-coil region" evidence="1">
    <location>
        <begin position="510"/>
        <end position="537"/>
    </location>
</feature>
<dbReference type="NCBIfam" id="TIGR00229">
    <property type="entry name" value="sensory_box"/>
    <property type="match status" value="2"/>
</dbReference>
<dbReference type="Pfam" id="PF08447">
    <property type="entry name" value="PAS_3"/>
    <property type="match status" value="1"/>
</dbReference>
<evidence type="ECO:0000313" key="5">
    <source>
        <dbReference type="Proteomes" id="UP001368500"/>
    </source>
</evidence>
<dbReference type="SMART" id="SM00091">
    <property type="entry name" value="PAS"/>
    <property type="match status" value="7"/>
</dbReference>
<dbReference type="InterPro" id="IPR013656">
    <property type="entry name" value="PAS_4"/>
</dbReference>
<dbReference type="PANTHER" id="PTHR44757:SF2">
    <property type="entry name" value="BIOFILM ARCHITECTURE MAINTENANCE PROTEIN MBAA"/>
    <property type="match status" value="1"/>
</dbReference>
<keyword evidence="5" id="KW-1185">Reference proteome</keyword>
<dbReference type="PROSITE" id="PS50112">
    <property type="entry name" value="PAS"/>
    <property type="match status" value="3"/>
</dbReference>
<dbReference type="InterPro" id="IPR000014">
    <property type="entry name" value="PAS"/>
</dbReference>